<evidence type="ECO:0000313" key="2">
    <source>
        <dbReference type="Proteomes" id="UP000015388"/>
    </source>
</evidence>
<dbReference type="AlphaFoldDB" id="S5TL49"/>
<accession>S5TL49</accession>
<sequence length="216" mass="22948">MGYHGGLIDGRLGEQGIVYDGMPLIPGEQPTPEALRDVRTRIAAARGLHVRSRAVDAAINDNFTKITPGHVIANELGRPRWLQLHQARSHPRGFVYPAGAWTRAVAHLREHPTWVAESWSAAALYGVGDFSDGADTAVYAAGDRSAPRTALRAAMRRKPAELPVWAVYEYGARLHVTPPMLTATLSTVSAAGRTRVADAGAAMDPTPCAAGGAGRG</sequence>
<dbReference type="OrthoDB" id="4423208at2"/>
<gene>
    <name evidence="1" type="ORF">B841_10620</name>
</gene>
<name>S5TL49_9CORY</name>
<dbReference type="STRING" id="1224163.B841_10620"/>
<dbReference type="RefSeq" id="WP_020935529.1">
    <property type="nucleotide sequence ID" value="NC_021915.1"/>
</dbReference>
<organism evidence="1 2">
    <name type="scientific">Corynebacterium maris DSM 45190</name>
    <dbReference type="NCBI Taxonomy" id="1224163"/>
    <lineage>
        <taxon>Bacteria</taxon>
        <taxon>Bacillati</taxon>
        <taxon>Actinomycetota</taxon>
        <taxon>Actinomycetes</taxon>
        <taxon>Mycobacteriales</taxon>
        <taxon>Corynebacteriaceae</taxon>
        <taxon>Corynebacterium</taxon>
    </lineage>
</organism>
<proteinExistence type="predicted"/>
<dbReference type="HOGENOM" id="CLU_1275920_0_0_11"/>
<dbReference type="EMBL" id="CP003924">
    <property type="protein sequence ID" value="AGS35596.1"/>
    <property type="molecule type" value="Genomic_DNA"/>
</dbReference>
<reference evidence="1 2" key="1">
    <citation type="submission" date="2012-11" db="EMBL/GenBank/DDBJ databases">
        <title>The complete genome sequence of Corynebacterium maris Coryn-1 (=DSM 45190).</title>
        <authorList>
            <person name="Schaffert L."/>
            <person name="Albersmeier A."/>
            <person name="Kalinowski J."/>
            <person name="Ruckert C."/>
        </authorList>
    </citation>
    <scope>NUCLEOTIDE SEQUENCE [LARGE SCALE GENOMIC DNA]</scope>
    <source>
        <strain evidence="2">Coryn-1</strain>
    </source>
</reference>
<keyword evidence="2" id="KW-1185">Reference proteome</keyword>
<dbReference type="Proteomes" id="UP000015388">
    <property type="component" value="Chromosome"/>
</dbReference>
<evidence type="ECO:0000313" key="1">
    <source>
        <dbReference type="EMBL" id="AGS35596.1"/>
    </source>
</evidence>
<dbReference type="eggNOG" id="ENOG5031TXD">
    <property type="taxonomic scope" value="Bacteria"/>
</dbReference>
<protein>
    <submittedName>
        <fullName evidence="1">Uncharacterized protein</fullName>
    </submittedName>
</protein>
<dbReference type="KEGG" id="cmd:B841_10620"/>